<evidence type="ECO:0000313" key="10">
    <source>
        <dbReference type="EMBL" id="KAH9835557.1"/>
    </source>
</evidence>
<dbReference type="EMBL" id="JADCUA010000012">
    <property type="protein sequence ID" value="KAH9835557.1"/>
    <property type="molecule type" value="Genomic_DNA"/>
</dbReference>
<proteinExistence type="inferred from homology"/>
<evidence type="ECO:0000256" key="2">
    <source>
        <dbReference type="ARBA" id="ARBA00005386"/>
    </source>
</evidence>
<comment type="caution">
    <text evidence="10">The sequence shown here is derived from an EMBL/GenBank/DDBJ whole genome shotgun (WGS) entry which is preliminary data.</text>
</comment>
<dbReference type="EC" id="2.4.1.255" evidence="3"/>
<name>A0ABQ8KD28_9APHY</name>
<dbReference type="Pfam" id="PF13374">
    <property type="entry name" value="TPR_10"/>
    <property type="match status" value="1"/>
</dbReference>
<dbReference type="PROSITE" id="PS50005">
    <property type="entry name" value="TPR"/>
    <property type="match status" value="3"/>
</dbReference>
<evidence type="ECO:0000259" key="9">
    <source>
        <dbReference type="Pfam" id="PF13844"/>
    </source>
</evidence>
<feature type="repeat" description="TPR" evidence="8">
    <location>
        <begin position="92"/>
        <end position="125"/>
    </location>
</feature>
<dbReference type="RefSeq" id="XP_047777934.1">
    <property type="nucleotide sequence ID" value="XM_047920682.1"/>
</dbReference>
<dbReference type="Gene3D" id="3.40.50.11380">
    <property type="match status" value="1"/>
</dbReference>
<dbReference type="Pfam" id="PF13414">
    <property type="entry name" value="TPR_11"/>
    <property type="match status" value="1"/>
</dbReference>
<dbReference type="Proteomes" id="UP000814176">
    <property type="component" value="Unassembled WGS sequence"/>
</dbReference>
<sequence>MAYAYYLYDTSGRPRPAGLTAAPIMPMNTPTSLSTESVYKIQLMPLLSALRSIHPRHIPVLLLLACTHHTLGDYQTSIALSFEALSIDPECVEAMSNLGTTYKALGREDDAFEWWMKALRIRPTYWDAMDNILGKLFDVAQNTPDNNRRREAYSQALRVCESVIGQVVQDDGRLRIPVRTDEMHRLQRMFFTTATLRTLLPPNGILDAMQDYWRAIELVLRPPQPYGDDECYNMRDLLVATCVAGYIISSASDGPVPDAIVESLSLEGQPPFSELIHRPPLDLFRVVHASGERALNALLHIGGGVFPTLLLLPDQIMRLQMVLFPFSLGVAPAICTRNPHTGHLDLPHESMRQKTNLMTSTVLLTLAKRLQDESLANLRLPGLGGPVNVSVSLVLLLYYVAVSISPSPSTYNNLGILLCALSSSRDMPRTHGQNLLNGPALARFYYQAGLQLDPEHPHLLTNLGSLLKDQGRVEEAIELYMKAIRRKPDFDIALANLGNAVKDLGRSWDAIEYYRRAISLNPDLPEATCGLVNSLSAICDWRGRGSVPNEMGVDENGGIIMPSQTGTPGWITKMIEICERQIDAAYMQTVGIMQKSATKEEWLQVVENAQGRALREDERAHWLECLQRYYDGDDRMRNGINEVGFVIRFMDWAQPRLQRQWYIQAFGKIVSSDEPMFDTSPELERRFLRPVLPANMTSPPVPSVLPFHTFTYPLSLRAARLVAHRNALRISFMAHSQTWLPPHVYRPPPPPLNGKLNIGYVSNDVNDHPLSHLMQSVFELHDRNKFNVFLYTTSPWDGTEYRPRIASRVEYFRDVSTWSARDIIDDISRHNIHILINLGGYTKGARNDIFAARPCPVQMQCMGYAGTLSAGWCDYLLCCIISCPPDMSAAEFWRKNRGKDKEQTHVIFDFDADADPESRSNEWMYTEKFINIPHSFMATDHKQSFREDEGLTVQERAQVPPEELWRNEEKRRATMRRQIFPDLPQDVVIFANFSQVRVCAHSAIFAVWLRILTQVPRSILWLLRFPAAGEEHLLRTARDWAGEEVASRIRFTNVAKKDEHVYRGRVADLFLDTAECNAHTIAADVLWTGTPILTIPKHPHRMCSRVAASMAGATGFGDLMIVENVEEYEHRAVDFARSVKYVDEQDPTGTTIPRGRGELIKLRRNIFLNRDRAPLFDTMRWTRNVEKGYREAWKRWVEGTQYEMSDEWERSEGDVKDSSIIWIPDEDPPEIIIYD</sequence>
<organism evidence="10 11">
    <name type="scientific">Rhodofomes roseus</name>
    <dbReference type="NCBI Taxonomy" id="34475"/>
    <lineage>
        <taxon>Eukaryota</taxon>
        <taxon>Fungi</taxon>
        <taxon>Dikarya</taxon>
        <taxon>Basidiomycota</taxon>
        <taxon>Agaricomycotina</taxon>
        <taxon>Agaricomycetes</taxon>
        <taxon>Polyporales</taxon>
        <taxon>Rhodofomes</taxon>
    </lineage>
</organism>
<keyword evidence="5" id="KW-0808">Transferase</keyword>
<keyword evidence="4" id="KW-0328">Glycosyltransferase</keyword>
<comment type="pathway">
    <text evidence="1">Protein modification; protein glycosylation.</text>
</comment>
<gene>
    <name evidence="10" type="ORF">C8Q71DRAFT_709415</name>
</gene>
<comment type="similarity">
    <text evidence="2">Belongs to the glycosyltransferase 41 family. O-GlcNAc transferase subfamily.</text>
</comment>
<dbReference type="Gene3D" id="1.25.40.10">
    <property type="entry name" value="Tetratricopeptide repeat domain"/>
    <property type="match status" value="3"/>
</dbReference>
<evidence type="ECO:0000256" key="1">
    <source>
        <dbReference type="ARBA" id="ARBA00004922"/>
    </source>
</evidence>
<evidence type="ECO:0000256" key="6">
    <source>
        <dbReference type="ARBA" id="ARBA00022737"/>
    </source>
</evidence>
<dbReference type="PANTHER" id="PTHR44998">
    <property type="match status" value="1"/>
</dbReference>
<feature type="repeat" description="TPR" evidence="8">
    <location>
        <begin position="457"/>
        <end position="490"/>
    </location>
</feature>
<evidence type="ECO:0000256" key="3">
    <source>
        <dbReference type="ARBA" id="ARBA00011970"/>
    </source>
</evidence>
<evidence type="ECO:0000256" key="7">
    <source>
        <dbReference type="ARBA" id="ARBA00022803"/>
    </source>
</evidence>
<dbReference type="SUPFAM" id="SSF48452">
    <property type="entry name" value="TPR-like"/>
    <property type="match status" value="1"/>
</dbReference>
<evidence type="ECO:0000313" key="11">
    <source>
        <dbReference type="Proteomes" id="UP000814176"/>
    </source>
</evidence>
<dbReference type="PANTHER" id="PTHR44998:SF1">
    <property type="entry name" value="UDP-N-ACETYLGLUCOSAMINE--PEPTIDE N-ACETYLGLUCOSAMINYLTRANSFERASE 110 KDA SUBUNIT"/>
    <property type="match status" value="1"/>
</dbReference>
<dbReference type="Pfam" id="PF13844">
    <property type="entry name" value="Glyco_transf_41"/>
    <property type="match status" value="2"/>
</dbReference>
<protein>
    <recommendedName>
        <fullName evidence="3">protein O-GlcNAc transferase</fullName>
        <ecNumber evidence="3">2.4.1.255</ecNumber>
    </recommendedName>
</protein>
<keyword evidence="11" id="KW-1185">Reference proteome</keyword>
<feature type="repeat" description="TPR" evidence="8">
    <location>
        <begin position="491"/>
        <end position="524"/>
    </location>
</feature>
<feature type="domain" description="O-GlcNAc transferase C-terminal" evidence="9">
    <location>
        <begin position="700"/>
        <end position="888"/>
    </location>
</feature>
<dbReference type="SMART" id="SM00028">
    <property type="entry name" value="TPR"/>
    <property type="match status" value="4"/>
</dbReference>
<accession>A0ABQ8KD28</accession>
<evidence type="ECO:0000256" key="5">
    <source>
        <dbReference type="ARBA" id="ARBA00022679"/>
    </source>
</evidence>
<evidence type="ECO:0000256" key="8">
    <source>
        <dbReference type="PROSITE-ProRule" id="PRU00339"/>
    </source>
</evidence>
<dbReference type="InterPro" id="IPR019734">
    <property type="entry name" value="TPR_rpt"/>
</dbReference>
<dbReference type="InterPro" id="IPR011990">
    <property type="entry name" value="TPR-like_helical_dom_sf"/>
</dbReference>
<feature type="domain" description="O-GlcNAc transferase C-terminal" evidence="9">
    <location>
        <begin position="980"/>
        <end position="1142"/>
    </location>
</feature>
<evidence type="ECO:0000256" key="4">
    <source>
        <dbReference type="ARBA" id="ARBA00022676"/>
    </source>
</evidence>
<reference evidence="10 11" key="1">
    <citation type="journal article" date="2021" name="Environ. Microbiol.">
        <title>Gene family expansions and transcriptome signatures uncover fungal adaptations to wood decay.</title>
        <authorList>
            <person name="Hage H."/>
            <person name="Miyauchi S."/>
            <person name="Viragh M."/>
            <person name="Drula E."/>
            <person name="Min B."/>
            <person name="Chaduli D."/>
            <person name="Navarro D."/>
            <person name="Favel A."/>
            <person name="Norest M."/>
            <person name="Lesage-Meessen L."/>
            <person name="Balint B."/>
            <person name="Merenyi Z."/>
            <person name="de Eugenio L."/>
            <person name="Morin E."/>
            <person name="Martinez A.T."/>
            <person name="Baldrian P."/>
            <person name="Stursova M."/>
            <person name="Martinez M.J."/>
            <person name="Novotny C."/>
            <person name="Magnuson J.K."/>
            <person name="Spatafora J.W."/>
            <person name="Maurice S."/>
            <person name="Pangilinan J."/>
            <person name="Andreopoulos W."/>
            <person name="LaButti K."/>
            <person name="Hundley H."/>
            <person name="Na H."/>
            <person name="Kuo A."/>
            <person name="Barry K."/>
            <person name="Lipzen A."/>
            <person name="Henrissat B."/>
            <person name="Riley R."/>
            <person name="Ahrendt S."/>
            <person name="Nagy L.G."/>
            <person name="Grigoriev I.V."/>
            <person name="Martin F."/>
            <person name="Rosso M.N."/>
        </authorList>
    </citation>
    <scope>NUCLEOTIDE SEQUENCE [LARGE SCALE GENOMIC DNA]</scope>
    <source>
        <strain evidence="10 11">CIRM-BRFM 1785</strain>
    </source>
</reference>
<keyword evidence="7 8" id="KW-0802">TPR repeat</keyword>
<dbReference type="Gene3D" id="3.40.50.2000">
    <property type="entry name" value="Glycogen Phosphorylase B"/>
    <property type="match status" value="1"/>
</dbReference>
<keyword evidence="6" id="KW-0677">Repeat</keyword>
<dbReference type="PROSITE" id="PS50293">
    <property type="entry name" value="TPR_REGION"/>
    <property type="match status" value="1"/>
</dbReference>
<dbReference type="GeneID" id="72001414"/>
<dbReference type="InterPro" id="IPR029489">
    <property type="entry name" value="OGT/SEC/SPY_C"/>
</dbReference>